<dbReference type="SUPFAM" id="SSF47370">
    <property type="entry name" value="Bromodomain"/>
    <property type="match status" value="1"/>
</dbReference>
<dbReference type="Pfam" id="PF00439">
    <property type="entry name" value="Bromodomain"/>
    <property type="match status" value="1"/>
</dbReference>
<evidence type="ECO:0000259" key="4">
    <source>
        <dbReference type="PROSITE" id="PS50014"/>
    </source>
</evidence>
<evidence type="ECO:0000256" key="3">
    <source>
        <dbReference type="SAM" id="MobiDB-lite"/>
    </source>
</evidence>
<dbReference type="Proteomes" id="UP000187283">
    <property type="component" value="Unassembled WGS sequence"/>
</dbReference>
<evidence type="ECO:0000313" key="5">
    <source>
        <dbReference type="EMBL" id="OMJ15105.1"/>
    </source>
</evidence>
<sequence length="738" mass="83020">MNQSDFADSLNEDIQPLNHLVPHTGPLNSNPHTCVDDKYSVAIHESTATQFTSTQSLNLSKTTVFQKPSPIMKIKLNFRSIDNSHSHTRDILSISNSSYSTPKITNTSSTNDKKPIFKLKLKPLINKVKISELPKNDDGSLLTPNIPPLKKIKTTNNSILQERSRLHSSGSPKEEIVISPLNLSKQDESSVSLDVIKSSNKDDSELENSINLQYQELVDVLNFNFGCQFLTPYLTKVLKKLFRKDFYAMFWEPVNLNEVTDYLSIVKSPMDLSTMRSKITSNSYSSLSLFANDFKLICDNAMIYNSPSTVYYQHAKKLYLSGSNSILRTARKLSKNITSYPKKISHDKSAQINSETSAVNPLQDSQDNSNDSNLIVDITEVPKNLYTSFNNKSINSKNFSDFQNISKPIIPIFKIKSSSPMFSKKNIRTRGPGKATLHNRRFSDHHNIINTNPDGSLSVQPSNLNHFLNINNNIKAPVMLLNSSKPLLSCEDWRQAQQLDYFNFPIVANLKNTVNLPPHNPTKPTFTPSLYSANFPPLTQCLTGGDVGLAYYLSLIRFIGDTNSDLLLDYMKTVLSYLSNRVYDLIFTLTKISNLYSNEKSKPFNMNFIPTDKFTSNPNFDHLGLTVSSLIDVYNWISYSDDLIDVNDHLLKFNTTFGIPNIDDMKSDFCLSSPSDINVGISDNSYSISNSPEDIFDELSKISTVLMECTNIDILKNDKLQTAKDSITNLISFLSKSS</sequence>
<comment type="caution">
    <text evidence="5">The sequence shown here is derived from an EMBL/GenBank/DDBJ whole genome shotgun (WGS) entry which is preliminary data.</text>
</comment>
<gene>
    <name evidence="5" type="ORF">AYI70_g7482</name>
</gene>
<dbReference type="InterPro" id="IPR051831">
    <property type="entry name" value="Bromodomain_contain_prot"/>
</dbReference>
<dbReference type="AlphaFoldDB" id="A0A1R1XKE5"/>
<dbReference type="EMBL" id="LSSN01002776">
    <property type="protein sequence ID" value="OMJ15105.1"/>
    <property type="molecule type" value="Genomic_DNA"/>
</dbReference>
<evidence type="ECO:0000256" key="1">
    <source>
        <dbReference type="ARBA" id="ARBA00023117"/>
    </source>
</evidence>
<dbReference type="PRINTS" id="PR00503">
    <property type="entry name" value="BROMODOMAIN"/>
</dbReference>
<protein>
    <submittedName>
        <fullName evidence="5">Bromodomain-containing protein 9</fullName>
    </submittedName>
</protein>
<feature type="domain" description="Bromo" evidence="4">
    <location>
        <begin position="242"/>
        <end position="312"/>
    </location>
</feature>
<dbReference type="Gene3D" id="1.20.920.10">
    <property type="entry name" value="Bromodomain-like"/>
    <property type="match status" value="1"/>
</dbReference>
<proteinExistence type="predicted"/>
<keyword evidence="1 2" id="KW-0103">Bromodomain</keyword>
<feature type="region of interest" description="Disordered" evidence="3">
    <location>
        <begin position="344"/>
        <end position="371"/>
    </location>
</feature>
<dbReference type="GO" id="GO:0006325">
    <property type="term" value="P:chromatin organization"/>
    <property type="evidence" value="ECO:0007669"/>
    <property type="project" value="UniProtKB-ARBA"/>
</dbReference>
<feature type="compositionally biased region" description="Polar residues" evidence="3">
    <location>
        <begin position="350"/>
        <end position="371"/>
    </location>
</feature>
<dbReference type="InterPro" id="IPR001487">
    <property type="entry name" value="Bromodomain"/>
</dbReference>
<dbReference type="SMART" id="SM00297">
    <property type="entry name" value="BROMO"/>
    <property type="match status" value="1"/>
</dbReference>
<evidence type="ECO:0000256" key="2">
    <source>
        <dbReference type="PROSITE-ProRule" id="PRU00035"/>
    </source>
</evidence>
<dbReference type="STRING" id="133412.A0A1R1XKE5"/>
<name>A0A1R1XKE5_9FUNG</name>
<organism evidence="5 6">
    <name type="scientific">Smittium culicis</name>
    <dbReference type="NCBI Taxonomy" id="133412"/>
    <lineage>
        <taxon>Eukaryota</taxon>
        <taxon>Fungi</taxon>
        <taxon>Fungi incertae sedis</taxon>
        <taxon>Zoopagomycota</taxon>
        <taxon>Kickxellomycotina</taxon>
        <taxon>Harpellomycetes</taxon>
        <taxon>Harpellales</taxon>
        <taxon>Legeriomycetaceae</taxon>
        <taxon>Smittium</taxon>
    </lineage>
</organism>
<dbReference type="PANTHER" id="PTHR22881">
    <property type="entry name" value="BROMODOMAIN CONTAINING PROTEIN"/>
    <property type="match status" value="1"/>
</dbReference>
<dbReference type="OrthoDB" id="21449at2759"/>
<evidence type="ECO:0000313" key="6">
    <source>
        <dbReference type="Proteomes" id="UP000187283"/>
    </source>
</evidence>
<dbReference type="PANTHER" id="PTHR22881:SF27">
    <property type="entry name" value="BROMODOMAIN CONTAINING 7_9"/>
    <property type="match status" value="1"/>
</dbReference>
<keyword evidence="6" id="KW-1185">Reference proteome</keyword>
<reference evidence="5 6" key="1">
    <citation type="submission" date="2017-01" db="EMBL/GenBank/DDBJ databases">
        <authorList>
            <person name="Mah S.A."/>
            <person name="Swanson W.J."/>
            <person name="Moy G.W."/>
            <person name="Vacquier V.D."/>
        </authorList>
    </citation>
    <scope>NUCLEOTIDE SEQUENCE [LARGE SCALE GENOMIC DNA]</scope>
    <source>
        <strain evidence="5 6">GSMNP</strain>
    </source>
</reference>
<dbReference type="PROSITE" id="PS50014">
    <property type="entry name" value="BROMODOMAIN_2"/>
    <property type="match status" value="1"/>
</dbReference>
<dbReference type="InterPro" id="IPR036427">
    <property type="entry name" value="Bromodomain-like_sf"/>
</dbReference>
<accession>A0A1R1XKE5</accession>